<keyword evidence="7 14" id="KW-0812">Transmembrane</keyword>
<evidence type="ECO:0000256" key="13">
    <source>
        <dbReference type="ARBA" id="ARBA00023136"/>
    </source>
</evidence>
<keyword evidence="12" id="KW-0902">Two-component regulatory system</keyword>
<accession>A0A398BAH3</accession>
<dbReference type="GO" id="GO:0005524">
    <property type="term" value="F:ATP binding"/>
    <property type="evidence" value="ECO:0007669"/>
    <property type="project" value="UniProtKB-KW"/>
</dbReference>
<feature type="transmembrane region" description="Helical" evidence="14">
    <location>
        <begin position="41"/>
        <end position="61"/>
    </location>
</feature>
<dbReference type="SUPFAM" id="SSF47384">
    <property type="entry name" value="Homodimeric domain of signal transducing histidine kinase"/>
    <property type="match status" value="1"/>
</dbReference>
<feature type="transmembrane region" description="Helical" evidence="14">
    <location>
        <begin position="137"/>
        <end position="159"/>
    </location>
</feature>
<dbReference type="GO" id="GO:0071555">
    <property type="term" value="P:cell wall organization"/>
    <property type="evidence" value="ECO:0007669"/>
    <property type="project" value="InterPro"/>
</dbReference>
<evidence type="ECO:0000256" key="11">
    <source>
        <dbReference type="ARBA" id="ARBA00022989"/>
    </source>
</evidence>
<dbReference type="EMBL" id="QWVT01000019">
    <property type="protein sequence ID" value="RID84686.1"/>
    <property type="molecule type" value="Genomic_DNA"/>
</dbReference>
<name>A0A398BAH3_9BACI</name>
<dbReference type="Gene3D" id="3.30.565.10">
    <property type="entry name" value="Histidine kinase-like ATPase, C-terminal domain"/>
    <property type="match status" value="1"/>
</dbReference>
<dbReference type="EC" id="2.7.13.3" evidence="3"/>
<sequence length="425" mass="47836">MRKIMGLFKDLLFNLLFILFSALACQLFVIDRLSHILMRHYKILIIGISGLQVIFCITFSYRETNQFIFDLRLIPVVLGGLYGGPAASYCLFIIVLLARLPYGGHGFWVTFVCMFGITLLVSLLSNTYRSQNLRRKLALAAGLAVLYSFSVFFLKNWLADQPSNWNFVGIYIVTLLAGIMIIIYLIELVRQNELLRSAVLKSEKSEMVSQLAASLSHEVRNPLTVTRGFLQMLKEPSLDGRKKEFYLDTAIDELDRAESIIKEYLMFSKPKTDSLSAISIKSEIVKLLDLLEPYANNFSVKIQTLLEDDLFVSGEATKFQQCLLNILKNCIEAMPNGGNLSIESFKSGSYASVHIKDTGIGMTPSQVARLGEPYFSTKHDKGTGLGMVVVFKIIQEMGGTMETHSNIHKGTEFILKLPREKFKSI</sequence>
<proteinExistence type="predicted"/>
<protein>
    <recommendedName>
        <fullName evidence="3">histidine kinase</fullName>
        <ecNumber evidence="3">2.7.13.3</ecNumber>
    </recommendedName>
</protein>
<dbReference type="InterPro" id="IPR003594">
    <property type="entry name" value="HATPase_dom"/>
</dbReference>
<keyword evidence="8" id="KW-0547">Nucleotide-binding</keyword>
<dbReference type="GO" id="GO:0000155">
    <property type="term" value="F:phosphorelay sensor kinase activity"/>
    <property type="evidence" value="ECO:0007669"/>
    <property type="project" value="InterPro"/>
</dbReference>
<dbReference type="GO" id="GO:0005886">
    <property type="term" value="C:plasma membrane"/>
    <property type="evidence" value="ECO:0007669"/>
    <property type="project" value="UniProtKB-SubCell"/>
</dbReference>
<dbReference type="InterPro" id="IPR036890">
    <property type="entry name" value="HATPase_C_sf"/>
</dbReference>
<feature type="transmembrane region" description="Helical" evidence="14">
    <location>
        <begin position="73"/>
        <end position="100"/>
    </location>
</feature>
<dbReference type="SUPFAM" id="SSF55874">
    <property type="entry name" value="ATPase domain of HSP90 chaperone/DNA topoisomerase II/histidine kinase"/>
    <property type="match status" value="1"/>
</dbReference>
<evidence type="ECO:0000256" key="12">
    <source>
        <dbReference type="ARBA" id="ARBA00023012"/>
    </source>
</evidence>
<dbReference type="InterPro" id="IPR005467">
    <property type="entry name" value="His_kinase_dom"/>
</dbReference>
<comment type="subcellular location">
    <subcellularLocation>
        <location evidence="2">Cell membrane</location>
        <topology evidence="2">Multi-pass membrane protein</topology>
    </subcellularLocation>
</comment>
<dbReference type="PROSITE" id="PS51257">
    <property type="entry name" value="PROKAR_LIPOPROTEIN"/>
    <property type="match status" value="1"/>
</dbReference>
<dbReference type="Pfam" id="PF07694">
    <property type="entry name" value="5TM-5TMR_LYT"/>
    <property type="match status" value="1"/>
</dbReference>
<dbReference type="PRINTS" id="PR00344">
    <property type="entry name" value="BCTRLSENSOR"/>
</dbReference>
<keyword evidence="4" id="KW-1003">Cell membrane</keyword>
<dbReference type="PANTHER" id="PTHR43065:SF46">
    <property type="entry name" value="C4-DICARBOXYLATE TRANSPORT SENSOR PROTEIN DCTB"/>
    <property type="match status" value="1"/>
</dbReference>
<dbReference type="PANTHER" id="PTHR43065">
    <property type="entry name" value="SENSOR HISTIDINE KINASE"/>
    <property type="match status" value="1"/>
</dbReference>
<dbReference type="InterPro" id="IPR003661">
    <property type="entry name" value="HisK_dim/P_dom"/>
</dbReference>
<evidence type="ECO:0000256" key="1">
    <source>
        <dbReference type="ARBA" id="ARBA00000085"/>
    </source>
</evidence>
<dbReference type="AlphaFoldDB" id="A0A398BAH3"/>
<keyword evidence="10" id="KW-0067">ATP-binding</keyword>
<evidence type="ECO:0000256" key="7">
    <source>
        <dbReference type="ARBA" id="ARBA00022692"/>
    </source>
</evidence>
<dbReference type="SMART" id="SM00388">
    <property type="entry name" value="HisKA"/>
    <property type="match status" value="1"/>
</dbReference>
<dbReference type="InterPro" id="IPR004358">
    <property type="entry name" value="Sig_transdc_His_kin-like_C"/>
</dbReference>
<evidence type="ECO:0000256" key="3">
    <source>
        <dbReference type="ARBA" id="ARBA00012438"/>
    </source>
</evidence>
<feature type="transmembrane region" description="Helical" evidence="14">
    <location>
        <begin position="165"/>
        <end position="186"/>
    </location>
</feature>
<keyword evidence="5" id="KW-0597">Phosphoprotein</keyword>
<dbReference type="Gene3D" id="1.10.287.130">
    <property type="match status" value="1"/>
</dbReference>
<evidence type="ECO:0000256" key="2">
    <source>
        <dbReference type="ARBA" id="ARBA00004651"/>
    </source>
</evidence>
<organism evidence="16 17">
    <name type="scientific">Mesobacillus zeae</name>
    <dbReference type="NCBI Taxonomy" id="1917180"/>
    <lineage>
        <taxon>Bacteria</taxon>
        <taxon>Bacillati</taxon>
        <taxon>Bacillota</taxon>
        <taxon>Bacilli</taxon>
        <taxon>Bacillales</taxon>
        <taxon>Bacillaceae</taxon>
        <taxon>Mesobacillus</taxon>
    </lineage>
</organism>
<comment type="caution">
    <text evidence="16">The sequence shown here is derived from an EMBL/GenBank/DDBJ whole genome shotgun (WGS) entry which is preliminary data.</text>
</comment>
<dbReference type="InterPro" id="IPR036097">
    <property type="entry name" value="HisK_dim/P_sf"/>
</dbReference>
<dbReference type="PROSITE" id="PS50109">
    <property type="entry name" value="HIS_KIN"/>
    <property type="match status" value="1"/>
</dbReference>
<dbReference type="SMART" id="SM00387">
    <property type="entry name" value="HATPase_c"/>
    <property type="match status" value="1"/>
</dbReference>
<evidence type="ECO:0000256" key="5">
    <source>
        <dbReference type="ARBA" id="ARBA00022553"/>
    </source>
</evidence>
<keyword evidence="13 14" id="KW-0472">Membrane</keyword>
<evidence type="ECO:0000256" key="14">
    <source>
        <dbReference type="SAM" id="Phobius"/>
    </source>
</evidence>
<dbReference type="Pfam" id="PF02518">
    <property type="entry name" value="HATPase_c"/>
    <property type="match status" value="1"/>
</dbReference>
<evidence type="ECO:0000256" key="8">
    <source>
        <dbReference type="ARBA" id="ARBA00022741"/>
    </source>
</evidence>
<keyword evidence="11 14" id="KW-1133">Transmembrane helix</keyword>
<keyword evidence="6" id="KW-0808">Transferase</keyword>
<dbReference type="CDD" id="cd00082">
    <property type="entry name" value="HisKA"/>
    <property type="match status" value="1"/>
</dbReference>
<evidence type="ECO:0000256" key="4">
    <source>
        <dbReference type="ARBA" id="ARBA00022475"/>
    </source>
</evidence>
<keyword evidence="17" id="KW-1185">Reference proteome</keyword>
<evidence type="ECO:0000256" key="6">
    <source>
        <dbReference type="ARBA" id="ARBA00022679"/>
    </source>
</evidence>
<evidence type="ECO:0000256" key="9">
    <source>
        <dbReference type="ARBA" id="ARBA00022777"/>
    </source>
</evidence>
<evidence type="ECO:0000259" key="15">
    <source>
        <dbReference type="PROSITE" id="PS50109"/>
    </source>
</evidence>
<feature type="domain" description="Histidine kinase" evidence="15">
    <location>
        <begin position="214"/>
        <end position="421"/>
    </location>
</feature>
<evidence type="ECO:0000256" key="10">
    <source>
        <dbReference type="ARBA" id="ARBA00022840"/>
    </source>
</evidence>
<keyword evidence="9 16" id="KW-0418">Kinase</keyword>
<reference evidence="16 17" key="1">
    <citation type="submission" date="2018-08" db="EMBL/GenBank/DDBJ databases">
        <title>Bacillus jemisoniae sp. nov., Bacillus chryseoplanitiae sp. nov., Bacillus resnikiae sp. nov., and Bacillus frankliniae sp. nov., isolated from Viking spacecraft and associated surfaces.</title>
        <authorList>
            <person name="Seuylemezian A."/>
            <person name="Vaishampayan P."/>
        </authorList>
    </citation>
    <scope>NUCLEOTIDE SEQUENCE [LARGE SCALE GENOMIC DNA]</scope>
    <source>
        <strain evidence="16 17">JJ-247</strain>
    </source>
</reference>
<dbReference type="OrthoDB" id="9815750at2"/>
<feature type="transmembrane region" description="Helical" evidence="14">
    <location>
        <begin position="106"/>
        <end position="125"/>
    </location>
</feature>
<gene>
    <name evidence="16" type="ORF">D1970_12450</name>
</gene>
<dbReference type="InterPro" id="IPR011620">
    <property type="entry name" value="Sig_transdc_His_kinase_LytS_TM"/>
</dbReference>
<dbReference type="Proteomes" id="UP000265816">
    <property type="component" value="Unassembled WGS sequence"/>
</dbReference>
<dbReference type="Pfam" id="PF00512">
    <property type="entry name" value="HisKA"/>
    <property type="match status" value="1"/>
</dbReference>
<feature type="transmembrane region" description="Helical" evidence="14">
    <location>
        <begin position="12"/>
        <end position="29"/>
    </location>
</feature>
<evidence type="ECO:0000313" key="16">
    <source>
        <dbReference type="EMBL" id="RID84686.1"/>
    </source>
</evidence>
<evidence type="ECO:0000313" key="17">
    <source>
        <dbReference type="Proteomes" id="UP000265816"/>
    </source>
</evidence>
<comment type="catalytic activity">
    <reaction evidence="1">
        <text>ATP + protein L-histidine = ADP + protein N-phospho-L-histidine.</text>
        <dbReference type="EC" id="2.7.13.3"/>
    </reaction>
</comment>